<protein>
    <recommendedName>
        <fullName evidence="4">FAD-binding PCMH-type domain-containing protein</fullName>
    </recommendedName>
</protein>
<evidence type="ECO:0000256" key="2">
    <source>
        <dbReference type="ARBA" id="ARBA00023002"/>
    </source>
</evidence>
<sequence>MAALFAFPRHVSRSLSTLRVAALFGLLSTSIASGAHKDGDSVCRSAPGDESWPSDEVWASFNASIEGKLIRTVPIASVCHGPAYDEAQCATLRDNWFFPETHLPSPSSPMAYEFSNDSCNPFSEPAAPCTVGSHVVYTVNASTVDDYRATIGFVRQHNIRLVIRSSGHDYLGKSSGAHALGLWTLHLKSTELLSDYQSQHYQGTAMKIGAGVNGGEAQAFAHSKGLVVVVGNCPTVTLAGGWVQGGGHGLLSSRYGLGVDQVLEFEVVTADGELLTATTDSNSDLFWALAGGGGGTYGIVLSMTIKTYPESITSRALLTVPRTGEKPEDFSNFLATFLQHLPATLDAGVTVIWAMMPFAFMLVPAFAPGLTKDELDKLIDPTINRLEELGIGYQYDSAEYPDALSAFESVPATWNVSDMHPAGRLIPRDLLETKLTGLVEALIHIGDNALMAGVSYNLTRNAASYPMSVNPRLRETLFNLAVGAPVNYTHTEQWPAAYEFLQNDLLAPIRRLAPDGGAYLSETNPYDPEWQHQFYGGNYEKLLAIKDKYDPDNIFYARTAVGSHRWVEKTDGRLCRLTKEAEQWAHSEL</sequence>
<dbReference type="HOGENOM" id="CLU_018354_4_2_1"/>
<evidence type="ECO:0000256" key="1">
    <source>
        <dbReference type="ARBA" id="ARBA00005466"/>
    </source>
</evidence>
<dbReference type="AlphaFoldDB" id="W2SCA3"/>
<dbReference type="InterPro" id="IPR016169">
    <property type="entry name" value="FAD-bd_PCMH_sub2"/>
</dbReference>
<organism evidence="5 6">
    <name type="scientific">Cyphellophora europaea (strain CBS 101466)</name>
    <name type="common">Phialophora europaea</name>
    <dbReference type="NCBI Taxonomy" id="1220924"/>
    <lineage>
        <taxon>Eukaryota</taxon>
        <taxon>Fungi</taxon>
        <taxon>Dikarya</taxon>
        <taxon>Ascomycota</taxon>
        <taxon>Pezizomycotina</taxon>
        <taxon>Eurotiomycetes</taxon>
        <taxon>Chaetothyriomycetidae</taxon>
        <taxon>Chaetothyriales</taxon>
        <taxon>Cyphellophoraceae</taxon>
        <taxon>Cyphellophora</taxon>
    </lineage>
</organism>
<dbReference type="VEuPathDB" id="FungiDB:HMPREF1541_09381"/>
<dbReference type="SUPFAM" id="SSF56176">
    <property type="entry name" value="FAD-binding/transporter-associated domain-like"/>
    <property type="match status" value="1"/>
</dbReference>
<dbReference type="RefSeq" id="XP_008712277.1">
    <property type="nucleotide sequence ID" value="XM_008714055.1"/>
</dbReference>
<dbReference type="Gene3D" id="3.30.465.10">
    <property type="match status" value="2"/>
</dbReference>
<evidence type="ECO:0000259" key="4">
    <source>
        <dbReference type="PROSITE" id="PS51387"/>
    </source>
</evidence>
<dbReference type="InterPro" id="IPR006094">
    <property type="entry name" value="Oxid_FAD_bind_N"/>
</dbReference>
<proteinExistence type="inferred from homology"/>
<evidence type="ECO:0000313" key="5">
    <source>
        <dbReference type="EMBL" id="ETN45549.1"/>
    </source>
</evidence>
<dbReference type="EMBL" id="KB822712">
    <property type="protein sequence ID" value="ETN45549.1"/>
    <property type="molecule type" value="Genomic_DNA"/>
</dbReference>
<dbReference type="Pfam" id="PF08031">
    <property type="entry name" value="BBE"/>
    <property type="match status" value="1"/>
</dbReference>
<name>W2SCA3_CYPE1</name>
<dbReference type="PANTHER" id="PTHR13878">
    <property type="entry name" value="GULONOLACTONE OXIDASE"/>
    <property type="match status" value="1"/>
</dbReference>
<evidence type="ECO:0000256" key="3">
    <source>
        <dbReference type="SAM" id="SignalP"/>
    </source>
</evidence>
<feature type="chain" id="PRO_5004825754" description="FAD-binding PCMH-type domain-containing protein" evidence="3">
    <location>
        <begin position="35"/>
        <end position="589"/>
    </location>
</feature>
<dbReference type="eggNOG" id="ENOG502R8I5">
    <property type="taxonomic scope" value="Eukaryota"/>
</dbReference>
<dbReference type="PROSITE" id="PS51387">
    <property type="entry name" value="FAD_PCMH"/>
    <property type="match status" value="1"/>
</dbReference>
<dbReference type="PANTHER" id="PTHR13878:SF91">
    <property type="entry name" value="FAD BINDING DOMAIN PROTEIN (AFU_ORTHOLOGUE AFUA_6G12070)-RELATED"/>
    <property type="match status" value="1"/>
</dbReference>
<feature type="signal peptide" evidence="3">
    <location>
        <begin position="1"/>
        <end position="34"/>
    </location>
</feature>
<dbReference type="GO" id="GO:0016491">
    <property type="term" value="F:oxidoreductase activity"/>
    <property type="evidence" value="ECO:0007669"/>
    <property type="project" value="UniProtKB-KW"/>
</dbReference>
<dbReference type="GO" id="GO:0071949">
    <property type="term" value="F:FAD binding"/>
    <property type="evidence" value="ECO:0007669"/>
    <property type="project" value="InterPro"/>
</dbReference>
<evidence type="ECO:0000313" key="6">
    <source>
        <dbReference type="Proteomes" id="UP000030752"/>
    </source>
</evidence>
<keyword evidence="2" id="KW-0560">Oxidoreductase</keyword>
<dbReference type="InterPro" id="IPR036318">
    <property type="entry name" value="FAD-bd_PCMH-like_sf"/>
</dbReference>
<dbReference type="InParanoid" id="W2SCA3"/>
<dbReference type="InterPro" id="IPR050432">
    <property type="entry name" value="FAD-linked_Oxidoreductases_BP"/>
</dbReference>
<reference evidence="5 6" key="1">
    <citation type="submission" date="2013-03" db="EMBL/GenBank/DDBJ databases">
        <title>The Genome Sequence of Phialophora europaea CBS 101466.</title>
        <authorList>
            <consortium name="The Broad Institute Genomics Platform"/>
            <person name="Cuomo C."/>
            <person name="de Hoog S."/>
            <person name="Gorbushina A."/>
            <person name="Walker B."/>
            <person name="Young S.K."/>
            <person name="Zeng Q."/>
            <person name="Gargeya S."/>
            <person name="Fitzgerald M."/>
            <person name="Haas B."/>
            <person name="Abouelleil A."/>
            <person name="Allen A.W."/>
            <person name="Alvarado L."/>
            <person name="Arachchi H.M."/>
            <person name="Berlin A.M."/>
            <person name="Chapman S.B."/>
            <person name="Gainer-Dewar J."/>
            <person name="Goldberg J."/>
            <person name="Griggs A."/>
            <person name="Gujja S."/>
            <person name="Hansen M."/>
            <person name="Howarth C."/>
            <person name="Imamovic A."/>
            <person name="Ireland A."/>
            <person name="Larimer J."/>
            <person name="McCowan C."/>
            <person name="Murphy C."/>
            <person name="Pearson M."/>
            <person name="Poon T.W."/>
            <person name="Priest M."/>
            <person name="Roberts A."/>
            <person name="Saif S."/>
            <person name="Shea T."/>
            <person name="Sisk P."/>
            <person name="Sykes S."/>
            <person name="Wortman J."/>
            <person name="Nusbaum C."/>
            <person name="Birren B."/>
        </authorList>
    </citation>
    <scope>NUCLEOTIDE SEQUENCE [LARGE SCALE GENOMIC DNA]</scope>
    <source>
        <strain evidence="5 6">CBS 101466</strain>
    </source>
</reference>
<dbReference type="InterPro" id="IPR012951">
    <property type="entry name" value="BBE"/>
</dbReference>
<keyword evidence="6" id="KW-1185">Reference proteome</keyword>
<dbReference type="Pfam" id="PF01565">
    <property type="entry name" value="FAD_binding_4"/>
    <property type="match status" value="1"/>
</dbReference>
<accession>W2SCA3</accession>
<dbReference type="GeneID" id="19976720"/>
<keyword evidence="3" id="KW-0732">Signal</keyword>
<gene>
    <name evidence="5" type="ORF">HMPREF1541_09381</name>
</gene>
<dbReference type="InterPro" id="IPR016166">
    <property type="entry name" value="FAD-bd_PCMH"/>
</dbReference>
<dbReference type="Proteomes" id="UP000030752">
    <property type="component" value="Unassembled WGS sequence"/>
</dbReference>
<feature type="domain" description="FAD-binding PCMH-type" evidence="4">
    <location>
        <begin position="130"/>
        <end position="310"/>
    </location>
</feature>
<dbReference type="STRING" id="1220924.W2SCA3"/>
<comment type="similarity">
    <text evidence="1">Belongs to the oxygen-dependent FAD-linked oxidoreductase family.</text>
</comment>
<dbReference type="OrthoDB" id="9983560at2759"/>